<dbReference type="GO" id="GO:0044715">
    <property type="term" value="F:8-oxo-dGDP phosphatase activity"/>
    <property type="evidence" value="ECO:0007669"/>
    <property type="project" value="TreeGrafter"/>
</dbReference>
<dbReference type="CDD" id="cd03676">
    <property type="entry name" value="NUDIX_Tnr3_like"/>
    <property type="match status" value="1"/>
</dbReference>
<protein>
    <recommendedName>
        <fullName evidence="1">Nudix hydrolase domain-containing protein</fullName>
    </recommendedName>
</protein>
<dbReference type="InterPro" id="IPR000086">
    <property type="entry name" value="NUDIX_hydrolase_dom"/>
</dbReference>
<dbReference type="OrthoDB" id="10261522at2759"/>
<accession>A0A084QJF8</accession>
<dbReference type="Pfam" id="PF00293">
    <property type="entry name" value="NUDIX"/>
    <property type="match status" value="1"/>
</dbReference>
<dbReference type="InParanoid" id="A0A084QJF8"/>
<name>A0A084QJF8_STAC4</name>
<dbReference type="EMBL" id="KL660702">
    <property type="protein sequence ID" value="KFA64093.1"/>
    <property type="molecule type" value="Genomic_DNA"/>
</dbReference>
<evidence type="ECO:0000313" key="2">
    <source>
        <dbReference type="EMBL" id="KFA64093.1"/>
    </source>
</evidence>
<evidence type="ECO:0000313" key="3">
    <source>
        <dbReference type="Proteomes" id="UP000028524"/>
    </source>
</evidence>
<proteinExistence type="predicted"/>
<dbReference type="SUPFAM" id="SSF55811">
    <property type="entry name" value="Nudix"/>
    <property type="match status" value="1"/>
</dbReference>
<dbReference type="Proteomes" id="UP000028524">
    <property type="component" value="Unassembled WGS sequence"/>
</dbReference>
<reference evidence="2 3" key="1">
    <citation type="journal article" date="2014" name="BMC Genomics">
        <title>Comparative genome sequencing reveals chemotype-specific gene clusters in the toxigenic black mold Stachybotrys.</title>
        <authorList>
            <person name="Semeiks J."/>
            <person name="Borek D."/>
            <person name="Otwinowski Z."/>
            <person name="Grishin N.V."/>
        </authorList>
    </citation>
    <scope>NUCLEOTIDE SEQUENCE [LARGE SCALE GENOMIC DNA]</scope>
    <source>
        <strain evidence="2 3">IBT 40285</strain>
    </source>
</reference>
<dbReference type="PROSITE" id="PS51462">
    <property type="entry name" value="NUDIX"/>
    <property type="match status" value="1"/>
</dbReference>
<keyword evidence="3" id="KW-1185">Reference proteome</keyword>
<organism evidence="2 3">
    <name type="scientific">Stachybotrys chlorohalonatus (strain IBT 40285)</name>
    <dbReference type="NCBI Taxonomy" id="1283841"/>
    <lineage>
        <taxon>Eukaryota</taxon>
        <taxon>Fungi</taxon>
        <taxon>Dikarya</taxon>
        <taxon>Ascomycota</taxon>
        <taxon>Pezizomycotina</taxon>
        <taxon>Sordariomycetes</taxon>
        <taxon>Hypocreomycetidae</taxon>
        <taxon>Hypocreales</taxon>
        <taxon>Stachybotryaceae</taxon>
        <taxon>Stachybotrys</taxon>
    </lineage>
</organism>
<dbReference type="OMA" id="CIKAEST"/>
<dbReference type="STRING" id="1283841.A0A084QJF8"/>
<evidence type="ECO:0000259" key="1">
    <source>
        <dbReference type="PROSITE" id="PS51462"/>
    </source>
</evidence>
<dbReference type="PANTHER" id="PTHR13622">
    <property type="entry name" value="THIAMIN PYROPHOSPHOKINASE"/>
    <property type="match status" value="1"/>
</dbReference>
<dbReference type="PANTHER" id="PTHR13622:SF8">
    <property type="entry name" value="THIAMIN PYROPHOSPHOKINASE 1"/>
    <property type="match status" value="1"/>
</dbReference>
<dbReference type="HOGENOM" id="CLU_048013_0_0_1"/>
<sequence length="327" mass="35292">MSLKRPHQPPRLSDLIALVDNVPLSFPQDDTTYYRLLLSPDPRPHGFIHPSTIARMPWPASFAVDHTARSVTLCAAPAGTSLSEHANAAFQNAVDDAIAADVFPVLAGRHSEHFRVPGARGFVQVERYAASLFGIAARGAHLTGYVEDPVGGGLRIWVARRSASLFMFPGMLDSTVAGGVKAADTPLSCILAESLEEASLPSSILPRIRPAGVITALTRDAAAGHVHGEVLHVYDLAMAPGEVPAPGDDEVAEFVLMDCAEVRRRMLAGEFKPNVCSVLVDFMVRRGIVTPETEGEGEYVEICTRLRRRLPMPTESDMPLDANQVMI</sequence>
<dbReference type="AlphaFoldDB" id="A0A084QJF8"/>
<feature type="domain" description="Nudix hydrolase" evidence="1">
    <location>
        <begin position="137"/>
        <end position="281"/>
    </location>
</feature>
<dbReference type="Gene3D" id="3.90.79.10">
    <property type="entry name" value="Nucleoside Triphosphate Pyrophosphohydrolase"/>
    <property type="match status" value="1"/>
</dbReference>
<gene>
    <name evidence="2" type="ORF">S40285_07498</name>
</gene>
<dbReference type="InterPro" id="IPR015797">
    <property type="entry name" value="NUDIX_hydrolase-like_dom_sf"/>
</dbReference>